<dbReference type="InterPro" id="IPR038058">
    <property type="entry name" value="PhnH-like_sp"/>
</dbReference>
<keyword evidence="2" id="KW-1185">Reference proteome</keyword>
<evidence type="ECO:0000313" key="1">
    <source>
        <dbReference type="EMBL" id="GGY04073.1"/>
    </source>
</evidence>
<dbReference type="GO" id="GO:0016829">
    <property type="term" value="F:lyase activity"/>
    <property type="evidence" value="ECO:0007669"/>
    <property type="project" value="UniProtKB-KW"/>
</dbReference>
<keyword evidence="1" id="KW-0456">Lyase</keyword>
<reference evidence="1" key="2">
    <citation type="submission" date="2020-09" db="EMBL/GenBank/DDBJ databases">
        <authorList>
            <person name="Sun Q."/>
            <person name="Kim S."/>
        </authorList>
    </citation>
    <scope>NUCLEOTIDE SEQUENCE</scope>
    <source>
        <strain evidence="1">KCTC 32182</strain>
    </source>
</reference>
<gene>
    <name evidence="1" type="ORF">GCM10011289_03080</name>
</gene>
<dbReference type="RefSeq" id="WP_189530419.1">
    <property type="nucleotide sequence ID" value="NZ_BMYX01000001.1"/>
</dbReference>
<dbReference type="SUPFAM" id="SSF159709">
    <property type="entry name" value="PhnH-like"/>
    <property type="match status" value="1"/>
</dbReference>
<dbReference type="NCBIfam" id="TIGR03292">
    <property type="entry name" value="PhnH_redo"/>
    <property type="match status" value="1"/>
</dbReference>
<dbReference type="InterPro" id="IPR008772">
    <property type="entry name" value="Phosphonate_metab_PhnH"/>
</dbReference>
<dbReference type="EMBL" id="BMYX01000001">
    <property type="protein sequence ID" value="GGY04073.1"/>
    <property type="molecule type" value="Genomic_DNA"/>
</dbReference>
<protein>
    <submittedName>
        <fullName evidence="1">Carbon-phosphorus lyase complex subunit</fullName>
    </submittedName>
</protein>
<comment type="caution">
    <text evidence="1">The sequence shown here is derived from an EMBL/GenBank/DDBJ whole genome shotgun (WGS) entry which is preliminary data.</text>
</comment>
<dbReference type="PIRSF" id="PIRSF020680">
    <property type="entry name" value="PhnH"/>
    <property type="match status" value="1"/>
</dbReference>
<name>A0A918NXE7_9NEIS</name>
<proteinExistence type="predicted"/>
<dbReference type="GO" id="GO:0019634">
    <property type="term" value="P:organic phosphonate metabolic process"/>
    <property type="evidence" value="ECO:0007669"/>
    <property type="project" value="InterPro"/>
</dbReference>
<dbReference type="Gene3D" id="3.40.50.11310">
    <property type="entry name" value="Bacterial phosphonate metabolism protein PhnH"/>
    <property type="match status" value="1"/>
</dbReference>
<dbReference type="Pfam" id="PF05845">
    <property type="entry name" value="PhnH"/>
    <property type="match status" value="1"/>
</dbReference>
<organism evidence="1 2">
    <name type="scientific">Paludibacterium paludis</name>
    <dbReference type="NCBI Taxonomy" id="1225769"/>
    <lineage>
        <taxon>Bacteria</taxon>
        <taxon>Pseudomonadati</taxon>
        <taxon>Pseudomonadota</taxon>
        <taxon>Betaproteobacteria</taxon>
        <taxon>Neisseriales</taxon>
        <taxon>Chromobacteriaceae</taxon>
        <taxon>Paludibacterium</taxon>
    </lineage>
</organism>
<dbReference type="Proteomes" id="UP000645257">
    <property type="component" value="Unassembled WGS sequence"/>
</dbReference>
<accession>A0A918NXE7</accession>
<evidence type="ECO:0000313" key="2">
    <source>
        <dbReference type="Proteomes" id="UP000645257"/>
    </source>
</evidence>
<reference evidence="1" key="1">
    <citation type="journal article" date="2014" name="Int. J. Syst. Evol. Microbiol.">
        <title>Complete genome sequence of Corynebacterium casei LMG S-19264T (=DSM 44701T), isolated from a smear-ripened cheese.</title>
        <authorList>
            <consortium name="US DOE Joint Genome Institute (JGI-PGF)"/>
            <person name="Walter F."/>
            <person name="Albersmeier A."/>
            <person name="Kalinowski J."/>
            <person name="Ruckert C."/>
        </authorList>
    </citation>
    <scope>NUCLEOTIDE SEQUENCE</scope>
    <source>
        <strain evidence="1">KCTC 32182</strain>
    </source>
</reference>
<dbReference type="AlphaFoldDB" id="A0A918NXE7"/>
<sequence length="200" mass="21748">MMLGPAFSDPVHDSQRIFRQALGALAEPMRVVTLCVTPSCPADLSPACAALLLTLLDQEVSLWVPPLDDGTRAWLTFHTGVRFAGQASDADFVLFAAGDDARRPDLATLKRGDSRFPDRSATVICEVNGFCPGMGPVFDGPGFEHPRRLQAQGCDEVFWTQWRNANTAFPHGIDVFFTAGDTFAGLPRSTRPSQEESSCM</sequence>